<feature type="transmembrane region" description="Helical" evidence="1">
    <location>
        <begin position="7"/>
        <end position="28"/>
    </location>
</feature>
<accession>A0A9J6QWH7</accession>
<proteinExistence type="predicted"/>
<name>A0A9J6QWH7_9FIRM</name>
<sequence>MKKRIKIMLGIMTSILLITLVCGCSIYMKEPVVVKSLISSDDMDVDIMYISGMVGSKKIKSVEIPDAPKDIKTVVYDEESEILSGYSLHTAHLGVNSDNLTEEGGLTEPISFNKLNITWDDGSKTTADVGSIQIQSGARDMLEAQEANSNYKKDKRIDDSQTFQAPRNMKITQIEIPYQEEVEKMVSSLTVNDVPVSEIDEQHPIELKKGGTFKVHCRYNDNFQTLYGRIWINMRLMGEDGQGKKQEAVFVISPDTKIEENIPEYLKQARKE</sequence>
<dbReference type="EMBL" id="JAOSHN010000006">
    <property type="protein sequence ID" value="MCU7379822.1"/>
    <property type="molecule type" value="Genomic_DNA"/>
</dbReference>
<dbReference type="RefSeq" id="WP_253020858.1">
    <property type="nucleotide sequence ID" value="NZ_JAOSHN010000006.1"/>
</dbReference>
<evidence type="ECO:0000256" key="1">
    <source>
        <dbReference type="SAM" id="Phobius"/>
    </source>
</evidence>
<evidence type="ECO:0000313" key="3">
    <source>
        <dbReference type="Proteomes" id="UP001065549"/>
    </source>
</evidence>
<keyword evidence="1" id="KW-1133">Transmembrane helix</keyword>
<keyword evidence="1" id="KW-0472">Membrane</keyword>
<evidence type="ECO:0000313" key="2">
    <source>
        <dbReference type="EMBL" id="MCU7379822.1"/>
    </source>
</evidence>
<dbReference type="AlphaFoldDB" id="A0A9J6QWH7"/>
<organism evidence="2 3">
    <name type="scientific">Hominibacterium faecale</name>
    <dbReference type="NCBI Taxonomy" id="2839743"/>
    <lineage>
        <taxon>Bacteria</taxon>
        <taxon>Bacillati</taxon>
        <taxon>Bacillota</taxon>
        <taxon>Clostridia</taxon>
        <taxon>Peptostreptococcales</taxon>
        <taxon>Anaerovoracaceae</taxon>
        <taxon>Hominibacterium</taxon>
    </lineage>
</organism>
<protein>
    <recommendedName>
        <fullName evidence="4">Lipoprotein</fullName>
    </recommendedName>
</protein>
<dbReference type="Proteomes" id="UP001065549">
    <property type="component" value="Unassembled WGS sequence"/>
</dbReference>
<keyword evidence="1" id="KW-0812">Transmembrane</keyword>
<keyword evidence="3" id="KW-1185">Reference proteome</keyword>
<comment type="caution">
    <text evidence="2">The sequence shown here is derived from an EMBL/GenBank/DDBJ whole genome shotgun (WGS) entry which is preliminary data.</text>
</comment>
<reference evidence="2" key="1">
    <citation type="submission" date="2022-09" db="EMBL/GenBank/DDBJ databases">
        <title>Culturomic study of gut microbiota in children with autism spectrum disorder.</title>
        <authorList>
            <person name="Efimov B.A."/>
            <person name="Chaplin A.V."/>
            <person name="Sokolova S.R."/>
            <person name="Pikina A.P."/>
            <person name="Korzhanova M."/>
            <person name="Belova V."/>
            <person name="Korostin D."/>
        </authorList>
    </citation>
    <scope>NUCLEOTIDE SEQUENCE</scope>
    <source>
        <strain evidence="2">ASD5510</strain>
    </source>
</reference>
<dbReference type="PROSITE" id="PS51257">
    <property type="entry name" value="PROKAR_LIPOPROTEIN"/>
    <property type="match status" value="1"/>
</dbReference>
<evidence type="ECO:0008006" key="4">
    <source>
        <dbReference type="Google" id="ProtNLM"/>
    </source>
</evidence>
<gene>
    <name evidence="2" type="ORF">OBO34_15865</name>
</gene>